<evidence type="ECO:0000313" key="2">
    <source>
        <dbReference type="Proteomes" id="UP001162501"/>
    </source>
</evidence>
<name>A0AC59YFZ0_RANTA</name>
<reference evidence="1" key="2">
    <citation type="submission" date="2025-03" db="EMBL/GenBank/DDBJ databases">
        <authorList>
            <consortium name="ELIXIR-Norway"/>
            <consortium name="Elixir Norway"/>
        </authorList>
    </citation>
    <scope>NUCLEOTIDE SEQUENCE</scope>
</reference>
<dbReference type="EMBL" id="OX596099">
    <property type="protein sequence ID" value="CAM9659021.1"/>
    <property type="molecule type" value="Genomic_DNA"/>
</dbReference>
<protein>
    <submittedName>
        <fullName evidence="1">Uncharacterized protein</fullName>
    </submittedName>
</protein>
<gene>
    <name evidence="1" type="ORF">MRATA1EN22A_LOCUS5616</name>
</gene>
<evidence type="ECO:0000313" key="1">
    <source>
        <dbReference type="EMBL" id="CAM9659021.1"/>
    </source>
</evidence>
<organism evidence="1 2">
    <name type="scientific">Rangifer tarandus platyrhynchus</name>
    <name type="common">Svalbard reindeer</name>
    <dbReference type="NCBI Taxonomy" id="3082113"/>
    <lineage>
        <taxon>Eukaryota</taxon>
        <taxon>Metazoa</taxon>
        <taxon>Chordata</taxon>
        <taxon>Craniata</taxon>
        <taxon>Vertebrata</taxon>
        <taxon>Euteleostomi</taxon>
        <taxon>Mammalia</taxon>
        <taxon>Eutheria</taxon>
        <taxon>Laurasiatheria</taxon>
        <taxon>Artiodactyla</taxon>
        <taxon>Ruminantia</taxon>
        <taxon>Pecora</taxon>
        <taxon>Cervidae</taxon>
        <taxon>Odocoileinae</taxon>
        <taxon>Rangifer</taxon>
    </lineage>
</organism>
<proteinExistence type="predicted"/>
<accession>A0AC59YFZ0</accession>
<sequence length="91" mass="10068">MRSQIPEVRKNGESYYCFLSNAQTRKKSVRKVSYAHARWTPYRLNGGRGDVLPSGVPTFAQRAPPANGTRLTGKGRGFCLAKVGELVVARE</sequence>
<dbReference type="Proteomes" id="UP001162501">
    <property type="component" value="Chromosome 15"/>
</dbReference>
<reference evidence="1" key="1">
    <citation type="submission" date="2023-05" db="EMBL/GenBank/DDBJ databases">
        <authorList>
            <consortium name="ELIXIR-Norway"/>
        </authorList>
    </citation>
    <scope>NUCLEOTIDE SEQUENCE</scope>
</reference>